<dbReference type="SUPFAM" id="SSF48371">
    <property type="entry name" value="ARM repeat"/>
    <property type="match status" value="1"/>
</dbReference>
<feature type="domain" description="TANGO6 N-terminal" evidence="6">
    <location>
        <begin position="46"/>
        <end position="339"/>
    </location>
</feature>
<feature type="domain" description="RNA polymerase II assembly factor Rtp1 C-terminal" evidence="3">
    <location>
        <begin position="1081"/>
        <end position="1113"/>
    </location>
</feature>
<dbReference type="Ensembl" id="ENSVURT00010030378.1">
    <property type="protein sequence ID" value="ENSVURP00010026668.1"/>
    <property type="gene ID" value="ENSVURG00010020407.1"/>
</dbReference>
<dbReference type="Pfam" id="PF23565">
    <property type="entry name" value="ARM_TANGO6"/>
    <property type="match status" value="1"/>
</dbReference>
<evidence type="ECO:0000256" key="1">
    <source>
        <dbReference type="ARBA" id="ARBA00005724"/>
    </source>
</evidence>
<dbReference type="Pfam" id="PF10363">
    <property type="entry name" value="RTP1_C1"/>
    <property type="match status" value="1"/>
</dbReference>
<feature type="region of interest" description="Disordered" evidence="2">
    <location>
        <begin position="791"/>
        <end position="873"/>
    </location>
</feature>
<proteinExistence type="inferred from homology"/>
<evidence type="ECO:0000313" key="8">
    <source>
        <dbReference type="Proteomes" id="UP000314987"/>
    </source>
</evidence>
<accession>A0A4X2LRI4</accession>
<dbReference type="GeneTree" id="ENSGT00390000010938"/>
<dbReference type="PANTHER" id="PTHR20959">
    <property type="entry name" value="TRANSPORT AND GOLGI ORGANIZATION PROTEIN 6 FAMILY MEMBER"/>
    <property type="match status" value="1"/>
</dbReference>
<evidence type="ECO:0000259" key="5">
    <source>
        <dbReference type="Pfam" id="PF23565"/>
    </source>
</evidence>
<keyword evidence="8" id="KW-1185">Reference proteome</keyword>
<evidence type="ECO:0000259" key="3">
    <source>
        <dbReference type="Pfam" id="PF10304"/>
    </source>
</evidence>
<dbReference type="FunFam" id="1.25.10.10:FF:000704">
    <property type="entry name" value="Transport and golgi organization 6 homolog (Drosophila)"/>
    <property type="match status" value="1"/>
</dbReference>
<feature type="compositionally biased region" description="Polar residues" evidence="2">
    <location>
        <begin position="15"/>
        <end position="27"/>
    </location>
</feature>
<reference evidence="8" key="1">
    <citation type="submission" date="2018-12" db="EMBL/GenBank/DDBJ databases">
        <authorList>
            <person name="Yazar S."/>
        </authorList>
    </citation>
    <scope>NUCLEOTIDE SEQUENCE [LARGE SCALE GENOMIC DNA]</scope>
</reference>
<dbReference type="GO" id="GO:0009306">
    <property type="term" value="P:protein secretion"/>
    <property type="evidence" value="ECO:0007669"/>
    <property type="project" value="TreeGrafter"/>
</dbReference>
<evidence type="ECO:0000256" key="2">
    <source>
        <dbReference type="SAM" id="MobiDB-lite"/>
    </source>
</evidence>
<dbReference type="Pfam" id="PF10304">
    <property type="entry name" value="RTP1_C2"/>
    <property type="match status" value="1"/>
</dbReference>
<comment type="similarity">
    <text evidence="1">Belongs to the Tango6 family.</text>
</comment>
<dbReference type="InterPro" id="IPR019414">
    <property type="entry name" value="Rtp1_C2"/>
</dbReference>
<feature type="domain" description="RNA polymerase II assembly factor Rtp1 C-terminal" evidence="4">
    <location>
        <begin position="878"/>
        <end position="989"/>
    </location>
</feature>
<reference evidence="7" key="3">
    <citation type="submission" date="2025-09" db="UniProtKB">
        <authorList>
            <consortium name="Ensembl"/>
        </authorList>
    </citation>
    <scope>IDENTIFICATION</scope>
</reference>
<dbReference type="InterPro" id="IPR019451">
    <property type="entry name" value="Rtp1_C1"/>
</dbReference>
<feature type="domain" description="TANGO6 HEAT repeat" evidence="5">
    <location>
        <begin position="340"/>
        <end position="613"/>
    </location>
</feature>
<dbReference type="PANTHER" id="PTHR20959:SF1">
    <property type="entry name" value="TRANSPORT AND GOLGI ORGANIZATION PROTEIN 6 HOMOLOG"/>
    <property type="match status" value="1"/>
</dbReference>
<organism evidence="7 8">
    <name type="scientific">Vombatus ursinus</name>
    <name type="common">Common wombat</name>
    <dbReference type="NCBI Taxonomy" id="29139"/>
    <lineage>
        <taxon>Eukaryota</taxon>
        <taxon>Metazoa</taxon>
        <taxon>Chordata</taxon>
        <taxon>Craniata</taxon>
        <taxon>Vertebrata</taxon>
        <taxon>Euteleostomi</taxon>
        <taxon>Mammalia</taxon>
        <taxon>Metatheria</taxon>
        <taxon>Diprotodontia</taxon>
        <taxon>Vombatidae</taxon>
        <taxon>Vombatus</taxon>
    </lineage>
</organism>
<feature type="compositionally biased region" description="Polar residues" evidence="2">
    <location>
        <begin position="848"/>
        <end position="868"/>
    </location>
</feature>
<name>A0A4X2LRI4_VOMUR</name>
<evidence type="ECO:0000259" key="6">
    <source>
        <dbReference type="Pfam" id="PF25267"/>
    </source>
</evidence>
<dbReference type="STRING" id="29139.ENSVURP00010026668"/>
<dbReference type="AlphaFoldDB" id="A0A4X2LRI4"/>
<dbReference type="InterPro" id="IPR039600">
    <property type="entry name" value="TANGO6/Rtp1"/>
</dbReference>
<evidence type="ECO:0000313" key="7">
    <source>
        <dbReference type="Ensembl" id="ENSVURP00010026668.1"/>
    </source>
</evidence>
<dbReference type="Proteomes" id="UP000314987">
    <property type="component" value="Unassembled WGS sequence"/>
</dbReference>
<dbReference type="InterPro" id="IPR057347">
    <property type="entry name" value="TANGO6_N"/>
</dbReference>
<dbReference type="InterPro" id="IPR011989">
    <property type="entry name" value="ARM-like"/>
</dbReference>
<reference evidence="7" key="2">
    <citation type="submission" date="2025-08" db="UniProtKB">
        <authorList>
            <consortium name="Ensembl"/>
        </authorList>
    </citation>
    <scope>IDENTIFICATION</scope>
</reference>
<protein>
    <submittedName>
        <fullName evidence="7">Transport and golgi organization 6 homolog</fullName>
    </submittedName>
</protein>
<feature type="region of interest" description="Disordered" evidence="2">
    <location>
        <begin position="1"/>
        <end position="31"/>
    </location>
</feature>
<dbReference type="InterPro" id="IPR016024">
    <property type="entry name" value="ARM-type_fold"/>
</dbReference>
<gene>
    <name evidence="7" type="primary">TANGO6</name>
</gene>
<dbReference type="Pfam" id="PF25267">
    <property type="entry name" value="TANGO6_N"/>
    <property type="match status" value="1"/>
</dbReference>
<feature type="compositionally biased region" description="Polar residues" evidence="2">
    <location>
        <begin position="821"/>
        <end position="839"/>
    </location>
</feature>
<evidence type="ECO:0000259" key="4">
    <source>
        <dbReference type="Pfam" id="PF10363"/>
    </source>
</evidence>
<dbReference type="Gene3D" id="1.25.10.10">
    <property type="entry name" value="Leucine-rich Repeat Variant"/>
    <property type="match status" value="1"/>
</dbReference>
<dbReference type="InterPro" id="IPR057407">
    <property type="entry name" value="HEAT_TANGO6"/>
</dbReference>
<sequence length="1133" mass="124007">MAEGRMIKGRAWGSESRNSLQGLSSPGSGERGTCDPSAICSSLNCVTKIGIIANLQGSDSSSLQITKHDVLLDTLISNLSALDRKCEEDPQWKELKSLRDEIAMRADWPQSSLDVTWSFTSQLLVLLLCLKQSMVLLAAHFHPPDPNPRTAEAAPVLSPDTLSVAQQKTVQSALQFVVTLGICPFLLSGVGIPLRCRTEFGAVIQDVVSFAAAPSAIHRLYTSCMVLLDIAKHVSLGSLILGRHFGDIAAGLCQLGFCPMKGKDEQAKPLQEGLKEEERTRARKALRSILDQVYQPLVVRELIILQGGSQQTGSDMKTQTSARAPAWLRRLCGQLLSERLMRPHGVQAVVRGILEGAGAGAAGGAGAEAAAADWRKCDMVAKILASCPQQSLSLEDYYQQVCPQILDLLHIQDKLVARQFQRVATTTFLTMTREHPQLATKHLLQPMLEPIHRCSSAAEVSSERELPPGTVVVKEEELSRCLEDVFKVFVVGNEPGAALLESLLPDLGIVFSLYCFTRQNVSPLRSFCQEILLWMLKKLERKAALAALKGLAGLDRSVPSLHPLCEFRAASQGSTMVTIKETSSDEDEVLYQKVASEQDQVEFLVDLLSQCQECGLAGDFFICCLEELTHVATEDKARVPPEPLSHGSLLALEEYRSFLVEEQEKKLLTLHVVAVLCERMSETVFTSITQVVEFVAATLKRACLSLTQELESAVEAQTLSMSMGLVAAILGGAVQLKSSDFDVLKKLVPLLEEVSCTYPEPVIQELAADLRITICTHGAFSTDAVSAAAEATVKTKGPGGGRMEGQLHTKPQRSSEADVVQTHSGQQPQSEKASHTESPSADPPTPPETQGANPRQQRLSAESATANRSPRCATPEQFQEVLLSAYDPEIPTRAAALRTLSCWIEQRAPQALRTQEKLLKVFLENMEHEDTFVYLSAIQGVAVLADVYPEEILPSLLAQYGSSPGKHPPETRMKVGEALMRIVRALGDMVSKYREPLIHTLLRGAKDPDGSHRASSLSNLGELCQRLHFLLGPVVHEVTSCLIAMAKTDREAQVRRAAVHVVVLLLRGLSQKATEVLRDVLKDLYHLLKHVVRFEPDEAAKLHAQLALEELDEIMRSFLFPPQRLEKKIVVLP</sequence>